<evidence type="ECO:0000256" key="1">
    <source>
        <dbReference type="ARBA" id="ARBA00010201"/>
    </source>
</evidence>
<evidence type="ECO:0000313" key="4">
    <source>
        <dbReference type="Proteomes" id="UP000198304"/>
    </source>
</evidence>
<proteinExistence type="inferred from homology"/>
<dbReference type="InterPro" id="IPR040285">
    <property type="entry name" value="ProX/PRXD1"/>
</dbReference>
<dbReference type="Pfam" id="PF04073">
    <property type="entry name" value="tRNA_edit"/>
    <property type="match status" value="1"/>
</dbReference>
<dbReference type="AlphaFoldDB" id="A0A239BBF7"/>
<accession>A0A239BBF7</accession>
<reference evidence="3 4" key="1">
    <citation type="submission" date="2017-06" db="EMBL/GenBank/DDBJ databases">
        <authorList>
            <person name="Kim H.J."/>
            <person name="Triplett B.A."/>
        </authorList>
    </citation>
    <scope>NUCLEOTIDE SEQUENCE [LARGE SCALE GENOMIC DNA]</scope>
    <source>
        <strain evidence="3 4">SCA</strain>
    </source>
</reference>
<dbReference type="FunFam" id="3.90.960.10:FF:000005">
    <property type="entry name" value="Putative prolyl-tRNA synthetase"/>
    <property type="match status" value="1"/>
</dbReference>
<dbReference type="EMBL" id="FZOJ01000003">
    <property type="protein sequence ID" value="SNS04932.1"/>
    <property type="molecule type" value="Genomic_DNA"/>
</dbReference>
<evidence type="ECO:0000259" key="2">
    <source>
        <dbReference type="Pfam" id="PF04073"/>
    </source>
</evidence>
<protein>
    <submittedName>
        <fullName evidence="3">Ala-tRNA(Pro) deacylase</fullName>
    </submittedName>
</protein>
<gene>
    <name evidence="3" type="ORF">SAMN05446037_1003135</name>
</gene>
<comment type="similarity">
    <text evidence="1">Belongs to the PRORSD1 family.</text>
</comment>
<dbReference type="RefSeq" id="WP_089281624.1">
    <property type="nucleotide sequence ID" value="NZ_FZOJ01000003.1"/>
</dbReference>
<dbReference type="GO" id="GO:0002161">
    <property type="term" value="F:aminoacyl-tRNA deacylase activity"/>
    <property type="evidence" value="ECO:0007669"/>
    <property type="project" value="InterPro"/>
</dbReference>
<keyword evidence="4" id="KW-1185">Reference proteome</keyword>
<dbReference type="SUPFAM" id="SSF55826">
    <property type="entry name" value="YbaK/ProRS associated domain"/>
    <property type="match status" value="1"/>
</dbReference>
<dbReference type="PANTHER" id="PTHR31423:SF3">
    <property type="entry name" value="PROLYL-TRNA SYNTHETASE ASSOCIATED DOMAIN-CONTAINING PROTEIN 1-RELATED"/>
    <property type="match status" value="1"/>
</dbReference>
<dbReference type="InterPro" id="IPR007214">
    <property type="entry name" value="YbaK/aa-tRNA-synth-assoc-dom"/>
</dbReference>
<name>A0A239BBF7_9FIRM</name>
<dbReference type="Gene3D" id="3.90.960.10">
    <property type="entry name" value="YbaK/aminoacyl-tRNA synthetase-associated domain"/>
    <property type="match status" value="1"/>
</dbReference>
<sequence>MVDREKKVFDHLELLNISYKLHRHPAVYTVPEAERLCGDIEGIHCKNLFLKNSKGNLHYLVVMKNSKRLDINRLSGEIGVGKLSFASEQRLEKYLGLEAGSVSPFGIINDTNKEVEVIIDEDLIKKGELINFHPNVNTATLTITTEDFQYFLDKSGNKVRYLEV</sequence>
<dbReference type="Proteomes" id="UP000198304">
    <property type="component" value="Unassembled WGS sequence"/>
</dbReference>
<feature type="domain" description="YbaK/aminoacyl-tRNA synthetase-associated" evidence="2">
    <location>
        <begin position="24"/>
        <end position="149"/>
    </location>
</feature>
<dbReference type="PANTHER" id="PTHR31423">
    <property type="entry name" value="YBAK DOMAIN-CONTAINING PROTEIN"/>
    <property type="match status" value="1"/>
</dbReference>
<organism evidence="3 4">
    <name type="scientific">Anaerovirgula multivorans</name>
    <dbReference type="NCBI Taxonomy" id="312168"/>
    <lineage>
        <taxon>Bacteria</taxon>
        <taxon>Bacillati</taxon>
        <taxon>Bacillota</taxon>
        <taxon>Clostridia</taxon>
        <taxon>Peptostreptococcales</taxon>
        <taxon>Natronincolaceae</taxon>
        <taxon>Anaerovirgula</taxon>
    </lineage>
</organism>
<dbReference type="OrthoDB" id="9798587at2"/>
<dbReference type="CDD" id="cd04335">
    <property type="entry name" value="PrdX_deacylase"/>
    <property type="match status" value="1"/>
</dbReference>
<dbReference type="InterPro" id="IPR036754">
    <property type="entry name" value="YbaK/aa-tRNA-synt-asso_dom_sf"/>
</dbReference>
<evidence type="ECO:0000313" key="3">
    <source>
        <dbReference type="EMBL" id="SNS04932.1"/>
    </source>
</evidence>